<dbReference type="EMBL" id="FOOX01000033">
    <property type="protein sequence ID" value="SFH39296.1"/>
    <property type="molecule type" value="Genomic_DNA"/>
</dbReference>
<dbReference type="STRING" id="341036.SAMN05660649_05033"/>
<evidence type="ECO:0000313" key="1">
    <source>
        <dbReference type="EMBL" id="SFH39296.1"/>
    </source>
</evidence>
<dbReference type="AlphaFoldDB" id="A0A1I2ZNW2"/>
<dbReference type="Proteomes" id="UP000199337">
    <property type="component" value="Unassembled WGS sequence"/>
</dbReference>
<keyword evidence="2" id="KW-1185">Reference proteome</keyword>
<accession>A0A1I2ZNW2</accession>
<organism evidence="1 2">
    <name type="scientific">Desulfotruncus arcticus DSM 17038</name>
    <dbReference type="NCBI Taxonomy" id="1121424"/>
    <lineage>
        <taxon>Bacteria</taxon>
        <taxon>Bacillati</taxon>
        <taxon>Bacillota</taxon>
        <taxon>Clostridia</taxon>
        <taxon>Eubacteriales</taxon>
        <taxon>Desulfallaceae</taxon>
        <taxon>Desulfotruncus</taxon>
    </lineage>
</organism>
<dbReference type="RefSeq" id="WP_092476029.1">
    <property type="nucleotide sequence ID" value="NZ_FOOX01000033.1"/>
</dbReference>
<gene>
    <name evidence="1" type="ORF">SAMN05660649_05033</name>
</gene>
<dbReference type="OrthoDB" id="1809376at2"/>
<proteinExistence type="predicted"/>
<sequence length="134" mass="13880">MAYIHVYLSDGTTQVSEGTGDQAITFTLNASNNEEGTPMRLFVKAEAGFQTTAAGVTITIVDNSASGKEQKWALAPDNAGAAGTFGNYGAALTLPGVVTNAGTPFWVKARATNDEPPQNDTSVDLKVEGVVEAV</sequence>
<reference evidence="2" key="1">
    <citation type="submission" date="2016-10" db="EMBL/GenBank/DDBJ databases">
        <authorList>
            <person name="Varghese N."/>
            <person name="Submissions S."/>
        </authorList>
    </citation>
    <scope>NUCLEOTIDE SEQUENCE [LARGE SCALE GENOMIC DNA]</scope>
    <source>
        <strain evidence="2">DSM 17038</strain>
    </source>
</reference>
<name>A0A1I2ZNW2_9FIRM</name>
<evidence type="ECO:0000313" key="2">
    <source>
        <dbReference type="Proteomes" id="UP000199337"/>
    </source>
</evidence>
<protein>
    <submittedName>
        <fullName evidence="1">Uncharacterized protein</fullName>
    </submittedName>
</protein>